<evidence type="ECO:0000313" key="1">
    <source>
        <dbReference type="EMBL" id="MFD1313793.1"/>
    </source>
</evidence>
<dbReference type="EMBL" id="JBHTMM010000272">
    <property type="protein sequence ID" value="MFD1313793.1"/>
    <property type="molecule type" value="Genomic_DNA"/>
</dbReference>
<sequence>MDQNFDLRGKLPVTWPENGQVTWAAGKPLTRPLIGADESYRNLAGGRPEGKPPLTVTGVKLGEMRVATTRGPATVPAWLFTLDGYATPLKQAAIMQAAIPQSPISPASDIPGLPLNRLIRITEDGRSVTVVAVHGVCDDEPEVDVFETTGSVVLWASVAERGDKGNCTKQGKLQQVTVKLGHSVSDRVLLDALTGQPVPYKGLAGLPPSGS</sequence>
<dbReference type="RefSeq" id="WP_381242966.1">
    <property type="nucleotide sequence ID" value="NZ_JBHSKH010000145.1"/>
</dbReference>
<proteinExistence type="predicted"/>
<reference evidence="2" key="1">
    <citation type="journal article" date="2019" name="Int. J. Syst. Evol. Microbiol.">
        <title>The Global Catalogue of Microorganisms (GCM) 10K type strain sequencing project: providing services to taxonomists for standard genome sequencing and annotation.</title>
        <authorList>
            <consortium name="The Broad Institute Genomics Platform"/>
            <consortium name="The Broad Institute Genome Sequencing Center for Infectious Disease"/>
            <person name="Wu L."/>
            <person name="Ma J."/>
        </authorList>
    </citation>
    <scope>NUCLEOTIDE SEQUENCE [LARGE SCALE GENOMIC DNA]</scope>
    <source>
        <strain evidence="2">CGMCC 4.7020</strain>
    </source>
</reference>
<comment type="caution">
    <text evidence="1">The sequence shown here is derived from an EMBL/GenBank/DDBJ whole genome shotgun (WGS) entry which is preliminary data.</text>
</comment>
<protein>
    <submittedName>
        <fullName evidence="1">Uncharacterized protein</fullName>
    </submittedName>
</protein>
<organism evidence="1 2">
    <name type="scientific">Streptomyces kaempferi</name>
    <dbReference type="NCBI Taxonomy" id="333725"/>
    <lineage>
        <taxon>Bacteria</taxon>
        <taxon>Bacillati</taxon>
        <taxon>Actinomycetota</taxon>
        <taxon>Actinomycetes</taxon>
        <taxon>Kitasatosporales</taxon>
        <taxon>Streptomycetaceae</taxon>
        <taxon>Streptomyces</taxon>
    </lineage>
</organism>
<gene>
    <name evidence="1" type="ORF">ACFQ5X_50105</name>
</gene>
<dbReference type="Proteomes" id="UP001597058">
    <property type="component" value="Unassembled WGS sequence"/>
</dbReference>
<keyword evidence="2" id="KW-1185">Reference proteome</keyword>
<accession>A0ABW3XWA0</accession>
<name>A0ABW3XWA0_9ACTN</name>
<evidence type="ECO:0000313" key="2">
    <source>
        <dbReference type="Proteomes" id="UP001597058"/>
    </source>
</evidence>